<protein>
    <submittedName>
        <fullName evidence="2">Uncharacterized protein</fullName>
    </submittedName>
</protein>
<reference evidence="3" key="1">
    <citation type="submission" date="2022-10" db="EMBL/GenBank/DDBJ databases">
        <title>Genome assembly of Pristionchus species.</title>
        <authorList>
            <person name="Yoshida K."/>
            <person name="Sommer R.J."/>
        </authorList>
    </citation>
    <scope>NUCLEOTIDE SEQUENCE [LARGE SCALE GENOMIC DNA]</scope>
    <source>
        <strain evidence="3">RS5460</strain>
    </source>
</reference>
<organism evidence="2 3">
    <name type="scientific">Pristionchus mayeri</name>
    <dbReference type="NCBI Taxonomy" id="1317129"/>
    <lineage>
        <taxon>Eukaryota</taxon>
        <taxon>Metazoa</taxon>
        <taxon>Ecdysozoa</taxon>
        <taxon>Nematoda</taxon>
        <taxon>Chromadorea</taxon>
        <taxon>Rhabditida</taxon>
        <taxon>Rhabditina</taxon>
        <taxon>Diplogasteromorpha</taxon>
        <taxon>Diplogasteroidea</taxon>
        <taxon>Neodiplogasteridae</taxon>
        <taxon>Pristionchus</taxon>
    </lineage>
</organism>
<feature type="non-terminal residue" evidence="2">
    <location>
        <position position="144"/>
    </location>
</feature>
<name>A0AAN4Z1X0_9BILA</name>
<feature type="non-terminal residue" evidence="2">
    <location>
        <position position="1"/>
    </location>
</feature>
<gene>
    <name evidence="2" type="ORF">PMAYCL1PPCAC_01226</name>
</gene>
<feature type="region of interest" description="Disordered" evidence="1">
    <location>
        <begin position="1"/>
        <end position="118"/>
    </location>
</feature>
<accession>A0AAN4Z1X0</accession>
<dbReference type="AlphaFoldDB" id="A0AAN4Z1X0"/>
<evidence type="ECO:0000256" key="1">
    <source>
        <dbReference type="SAM" id="MobiDB-lite"/>
    </source>
</evidence>
<dbReference type="EMBL" id="BTRK01000001">
    <property type="protein sequence ID" value="GMR31031.1"/>
    <property type="molecule type" value="Genomic_DNA"/>
</dbReference>
<feature type="compositionally biased region" description="Basic and acidic residues" evidence="1">
    <location>
        <begin position="31"/>
        <end position="40"/>
    </location>
</feature>
<proteinExistence type="predicted"/>
<sequence>ILLPVSPSAPDLFSHGRSGLCDSRGTGRKISSCDRGENHDGSSGGESRWRDILNADSGGTGQEDLRCDQPAIEGSKPAPIQVRGTSADRREQRTGSARNVPVRVGRGRGWHGNDQLQSGEGLRYSSVRDHGLRLLSVSIPYLFA</sequence>
<evidence type="ECO:0000313" key="3">
    <source>
        <dbReference type="Proteomes" id="UP001328107"/>
    </source>
</evidence>
<dbReference type="Proteomes" id="UP001328107">
    <property type="component" value="Unassembled WGS sequence"/>
</dbReference>
<comment type="caution">
    <text evidence="2">The sequence shown here is derived from an EMBL/GenBank/DDBJ whole genome shotgun (WGS) entry which is preliminary data.</text>
</comment>
<evidence type="ECO:0000313" key="2">
    <source>
        <dbReference type="EMBL" id="GMR31031.1"/>
    </source>
</evidence>
<keyword evidence="3" id="KW-1185">Reference proteome</keyword>